<comment type="caution">
    <text evidence="1">The sequence shown here is derived from an EMBL/GenBank/DDBJ whole genome shotgun (WGS) entry which is preliminary data.</text>
</comment>
<dbReference type="Proteomes" id="UP000188268">
    <property type="component" value="Unassembled WGS sequence"/>
</dbReference>
<evidence type="ECO:0000313" key="1">
    <source>
        <dbReference type="EMBL" id="OMO51416.1"/>
    </source>
</evidence>
<protein>
    <submittedName>
        <fullName evidence="1">Uncharacterized protein</fullName>
    </submittedName>
</protein>
<evidence type="ECO:0000313" key="2">
    <source>
        <dbReference type="Proteomes" id="UP000188268"/>
    </source>
</evidence>
<name>A0A1R3G030_COCAP</name>
<organism evidence="1 2">
    <name type="scientific">Corchorus capsularis</name>
    <name type="common">Jute</name>
    <dbReference type="NCBI Taxonomy" id="210143"/>
    <lineage>
        <taxon>Eukaryota</taxon>
        <taxon>Viridiplantae</taxon>
        <taxon>Streptophyta</taxon>
        <taxon>Embryophyta</taxon>
        <taxon>Tracheophyta</taxon>
        <taxon>Spermatophyta</taxon>
        <taxon>Magnoliopsida</taxon>
        <taxon>eudicotyledons</taxon>
        <taxon>Gunneridae</taxon>
        <taxon>Pentapetalae</taxon>
        <taxon>rosids</taxon>
        <taxon>malvids</taxon>
        <taxon>Malvales</taxon>
        <taxon>Malvaceae</taxon>
        <taxon>Grewioideae</taxon>
        <taxon>Apeibeae</taxon>
        <taxon>Corchorus</taxon>
    </lineage>
</organism>
<gene>
    <name evidence="1" type="ORF">CCACVL1_29808</name>
</gene>
<proteinExistence type="predicted"/>
<dbReference type="AlphaFoldDB" id="A0A1R3G030"/>
<reference evidence="1 2" key="1">
    <citation type="submission" date="2013-09" db="EMBL/GenBank/DDBJ databases">
        <title>Corchorus capsularis genome sequencing.</title>
        <authorList>
            <person name="Alam M."/>
            <person name="Haque M.S."/>
            <person name="Islam M.S."/>
            <person name="Emdad E.M."/>
            <person name="Islam M.M."/>
            <person name="Ahmed B."/>
            <person name="Halim A."/>
            <person name="Hossen Q.M.M."/>
            <person name="Hossain M.Z."/>
            <person name="Ahmed R."/>
            <person name="Khan M.M."/>
            <person name="Islam R."/>
            <person name="Rashid M.M."/>
            <person name="Khan S.A."/>
            <person name="Rahman M.S."/>
            <person name="Alam M."/>
        </authorList>
    </citation>
    <scope>NUCLEOTIDE SEQUENCE [LARGE SCALE GENOMIC DNA]</scope>
    <source>
        <strain evidence="2">cv. CVL-1</strain>
        <tissue evidence="1">Whole seedling</tissue>
    </source>
</reference>
<dbReference type="Gramene" id="OMO51416">
    <property type="protein sequence ID" value="OMO51416"/>
    <property type="gene ID" value="CCACVL1_29808"/>
</dbReference>
<sequence length="28" mass="3252">MKWKAISFIKSTQQMSDSLLLLKRKKAA</sequence>
<accession>A0A1R3G030</accession>
<dbReference type="EMBL" id="AWWV01015820">
    <property type="protein sequence ID" value="OMO51416.1"/>
    <property type="molecule type" value="Genomic_DNA"/>
</dbReference>
<keyword evidence="2" id="KW-1185">Reference proteome</keyword>